<accession>T1HQZ5</accession>
<dbReference type="HOGENOM" id="CLU_3227380_0_0_1"/>
<evidence type="ECO:0000313" key="2">
    <source>
        <dbReference type="Proteomes" id="UP000015103"/>
    </source>
</evidence>
<dbReference type="EMBL" id="ACPB03029771">
    <property type="status" value="NOT_ANNOTATED_CDS"/>
    <property type="molecule type" value="Genomic_DNA"/>
</dbReference>
<keyword evidence="2" id="KW-1185">Reference proteome</keyword>
<evidence type="ECO:0000313" key="1">
    <source>
        <dbReference type="EnsemblMetazoa" id="RPRC006465-PA"/>
    </source>
</evidence>
<dbReference type="AlphaFoldDB" id="T1HQZ5"/>
<protein>
    <submittedName>
        <fullName evidence="1">Uncharacterized protein</fullName>
    </submittedName>
</protein>
<organism evidence="1 2">
    <name type="scientific">Rhodnius prolixus</name>
    <name type="common">Triatomid bug</name>
    <dbReference type="NCBI Taxonomy" id="13249"/>
    <lineage>
        <taxon>Eukaryota</taxon>
        <taxon>Metazoa</taxon>
        <taxon>Ecdysozoa</taxon>
        <taxon>Arthropoda</taxon>
        <taxon>Hexapoda</taxon>
        <taxon>Insecta</taxon>
        <taxon>Pterygota</taxon>
        <taxon>Neoptera</taxon>
        <taxon>Paraneoptera</taxon>
        <taxon>Hemiptera</taxon>
        <taxon>Heteroptera</taxon>
        <taxon>Panheteroptera</taxon>
        <taxon>Cimicomorpha</taxon>
        <taxon>Reduviidae</taxon>
        <taxon>Triatominae</taxon>
        <taxon>Rhodnius</taxon>
    </lineage>
</organism>
<name>T1HQZ5_RHOPR</name>
<dbReference type="InParanoid" id="T1HQZ5"/>
<dbReference type="VEuPathDB" id="VectorBase:RPRC006465"/>
<dbReference type="Proteomes" id="UP000015103">
    <property type="component" value="Unassembled WGS sequence"/>
</dbReference>
<dbReference type="EnsemblMetazoa" id="RPRC006465-RA">
    <property type="protein sequence ID" value="RPRC006465-PA"/>
    <property type="gene ID" value="RPRC006465"/>
</dbReference>
<reference evidence="1" key="1">
    <citation type="submission" date="2015-05" db="UniProtKB">
        <authorList>
            <consortium name="EnsemblMetazoa"/>
        </authorList>
    </citation>
    <scope>IDENTIFICATION</scope>
</reference>
<sequence length="44" mass="5148">VFVNLLYLTFHVSLTIITKRMPFDAVVELSFQYDLLKKSLNSDK</sequence>
<proteinExistence type="predicted"/>